<name>A0A291F0F3_9ASTR</name>
<dbReference type="EMBL" id="MF770613">
    <property type="protein sequence ID" value="ATG25599.1"/>
    <property type="molecule type" value="Genomic_DNA"/>
</dbReference>
<sequence length="206" mass="23225">MLFFLIVNPKNHIARRLMSKDHKEKPFVYDKGPMHPTDAIETMPLEKEVVDDEEIVTKKDDSSATTSASQPTPLPFCCSTSCDTPEDKTSNRPLIAGQTESLINGIRNPALESNGSLFPDDPEVPSTPAFSVRSCPYKHRHGKEFCQYTHGESHGQDDFTKGFRLGEEDIDELFEKDPDFAVQQLWLLLGFCHGCLRKLRARLDSI</sequence>
<keyword evidence="1" id="KW-0934">Plastid</keyword>
<organism evidence="1">
    <name type="scientific">Lobelia spicata</name>
    <dbReference type="NCBI Taxonomy" id="1441989"/>
    <lineage>
        <taxon>Eukaryota</taxon>
        <taxon>Viridiplantae</taxon>
        <taxon>Streptophyta</taxon>
        <taxon>Embryophyta</taxon>
        <taxon>Tracheophyta</taxon>
        <taxon>Spermatophyta</taxon>
        <taxon>Magnoliopsida</taxon>
        <taxon>eudicotyledons</taxon>
        <taxon>Gunneridae</taxon>
        <taxon>Pentapetalae</taxon>
        <taxon>asterids</taxon>
        <taxon>campanulids</taxon>
        <taxon>Asterales</taxon>
        <taxon>Campanulaceae</taxon>
        <taxon>Lobelia</taxon>
    </lineage>
</organism>
<protein>
    <submittedName>
        <fullName evidence="1">Uncharacterized protein</fullName>
    </submittedName>
</protein>
<reference evidence="1" key="2">
    <citation type="submission" date="2017-08" db="EMBL/GenBank/DDBJ databases">
        <authorList>
            <person name="Knox E.B."/>
        </authorList>
    </citation>
    <scope>NUCLEOTIDE SEQUENCE</scope>
</reference>
<accession>A0A291F0F3</accession>
<geneLocation type="plastid" evidence="1"/>
<evidence type="ECO:0000313" key="1">
    <source>
        <dbReference type="EMBL" id="ATG25599.1"/>
    </source>
</evidence>
<gene>
    <name evidence="1" type="primary">ORF206</name>
    <name evidence="1" type="ORF">Lo_spi1Pt0591</name>
</gene>
<proteinExistence type="predicted"/>
<dbReference type="AlphaFoldDB" id="A0A291F0F3"/>
<dbReference type="GeneID" id="34727853"/>
<dbReference type="RefSeq" id="YP_009435598.1">
    <property type="nucleotide sequence ID" value="NC_036080.1"/>
</dbReference>
<reference evidence="1" key="1">
    <citation type="journal article" date="2014" name="Proc. Natl. Acad. Sci. U.S.A.">
        <title>The dynamic history of plastid genomes in the Campanulaceae sensu lato is unique among angiosperms.</title>
        <authorList>
            <person name="Knox E.B."/>
        </authorList>
    </citation>
    <scope>NUCLEOTIDE SEQUENCE</scope>
</reference>